<dbReference type="EMBL" id="BGPR01009373">
    <property type="protein sequence ID" value="GBN39579.1"/>
    <property type="molecule type" value="Genomic_DNA"/>
</dbReference>
<evidence type="ECO:0000313" key="2">
    <source>
        <dbReference type="Proteomes" id="UP000499080"/>
    </source>
</evidence>
<organism evidence="1 2">
    <name type="scientific">Araneus ventricosus</name>
    <name type="common">Orbweaver spider</name>
    <name type="synonym">Epeira ventricosa</name>
    <dbReference type="NCBI Taxonomy" id="182803"/>
    <lineage>
        <taxon>Eukaryota</taxon>
        <taxon>Metazoa</taxon>
        <taxon>Ecdysozoa</taxon>
        <taxon>Arthropoda</taxon>
        <taxon>Chelicerata</taxon>
        <taxon>Arachnida</taxon>
        <taxon>Araneae</taxon>
        <taxon>Araneomorphae</taxon>
        <taxon>Entelegynae</taxon>
        <taxon>Araneoidea</taxon>
        <taxon>Araneidae</taxon>
        <taxon>Araneus</taxon>
    </lineage>
</organism>
<sequence length="99" mass="11040">MLPCPAGHSEALRRVPIGLSFPSTYFQPHIRDSPGSMWISNSNLSPDLTVLEKFCYLEQLPRGMTSGAWGGVNASTMDEYQKRQIAFVSVQGLYYNPDL</sequence>
<keyword evidence="2" id="KW-1185">Reference proteome</keyword>
<comment type="caution">
    <text evidence="1">The sequence shown here is derived from an EMBL/GenBank/DDBJ whole genome shotgun (WGS) entry which is preliminary data.</text>
</comment>
<dbReference type="Proteomes" id="UP000499080">
    <property type="component" value="Unassembled WGS sequence"/>
</dbReference>
<accession>A0A4Y2NLM8</accession>
<protein>
    <submittedName>
        <fullName evidence="1">Uncharacterized protein</fullName>
    </submittedName>
</protein>
<proteinExistence type="predicted"/>
<name>A0A4Y2NLM8_ARAVE</name>
<dbReference type="AlphaFoldDB" id="A0A4Y2NLM8"/>
<reference evidence="1 2" key="1">
    <citation type="journal article" date="2019" name="Sci. Rep.">
        <title>Orb-weaving spider Araneus ventricosus genome elucidates the spidroin gene catalogue.</title>
        <authorList>
            <person name="Kono N."/>
            <person name="Nakamura H."/>
            <person name="Ohtoshi R."/>
            <person name="Moran D.A.P."/>
            <person name="Shinohara A."/>
            <person name="Yoshida Y."/>
            <person name="Fujiwara M."/>
            <person name="Mori M."/>
            <person name="Tomita M."/>
            <person name="Arakawa K."/>
        </authorList>
    </citation>
    <scope>NUCLEOTIDE SEQUENCE [LARGE SCALE GENOMIC DNA]</scope>
</reference>
<gene>
    <name evidence="1" type="ORF">AVEN_131831_1</name>
</gene>
<evidence type="ECO:0000313" key="1">
    <source>
        <dbReference type="EMBL" id="GBN39579.1"/>
    </source>
</evidence>